<dbReference type="FunCoup" id="A0A218ZEM2">
    <property type="interactions" value="397"/>
</dbReference>
<evidence type="ECO:0000313" key="7">
    <source>
        <dbReference type="EMBL" id="OWP06192.1"/>
    </source>
</evidence>
<evidence type="ECO:0000256" key="4">
    <source>
        <dbReference type="RuleBase" id="RU362110"/>
    </source>
</evidence>
<dbReference type="PROSITE" id="PS00609">
    <property type="entry name" value="GLYCOSYL_HYDROL_F32"/>
    <property type="match status" value="1"/>
</dbReference>
<dbReference type="GO" id="GO:0000324">
    <property type="term" value="C:fungal-type vacuole"/>
    <property type="evidence" value="ECO:0007669"/>
    <property type="project" value="TreeGrafter"/>
</dbReference>
<evidence type="ECO:0000259" key="6">
    <source>
        <dbReference type="Pfam" id="PF08244"/>
    </source>
</evidence>
<dbReference type="Pfam" id="PF08244">
    <property type="entry name" value="Glyco_hydro_32C"/>
    <property type="match status" value="1"/>
</dbReference>
<dbReference type="GO" id="GO:0005987">
    <property type="term" value="P:sucrose catabolic process"/>
    <property type="evidence" value="ECO:0007669"/>
    <property type="project" value="TreeGrafter"/>
</dbReference>
<dbReference type="InterPro" id="IPR023296">
    <property type="entry name" value="Glyco_hydro_beta-prop_sf"/>
</dbReference>
<dbReference type="AlphaFoldDB" id="A0A218ZEM2"/>
<dbReference type="Pfam" id="PF00251">
    <property type="entry name" value="Glyco_hydro_32N"/>
    <property type="match status" value="1"/>
</dbReference>
<feature type="domain" description="Glycosyl hydrolase family 32 C-terminal" evidence="6">
    <location>
        <begin position="481"/>
        <end position="616"/>
    </location>
</feature>
<keyword evidence="3 4" id="KW-0326">Glycosidase</keyword>
<evidence type="ECO:0000259" key="5">
    <source>
        <dbReference type="Pfam" id="PF00251"/>
    </source>
</evidence>
<evidence type="ECO:0008006" key="9">
    <source>
        <dbReference type="Google" id="ProtNLM"/>
    </source>
</evidence>
<sequence>MFAISFGPIVYKAMPWAFLPFLLVTSLEPNPALRGSWSIELMAALGSCLPLYKYASSVRQSARKSEAAPQITTMLFLGLALASLAIAQNLSSVIPSTSTAVFDNGVPSDAPIPGNYNGKWRPQIHFSPPSNFMNDPNGCFLDSEGVWHLYYQCKSSTSYPLPDSDKLLDNPTATVAGNQHWGHATSKDLYTWENQKIAIFASENSQIFSGSIVIDVNNTSGFFPNQTNGVVAIYTLNTPSEQTQEIAYSFDSGYSFQNYTANPVLRASPPSNQFRDPKVIWFEDHWVMVIAYSQEFAIGIFTSPDLKTWTHASNFTHAGILGLQYECPNLVSMPVLGEDSMWLLSISINPGAPRGGSITEYFPGTFNGTHFIAVDAAARIDDFGKDNYAGQFFYGLPETENPVSIAWSSNWQYAQQVPTGEREGWRSAMGLPRRSYLVRNATRTGWALIGTPYDLTPVLDTEVASSADLKNGSIIRDYSSVTSGALYFRITVTNLPSLATSRGTLNFTFSSSVTRESVSGGFFFGGDNPFWLSRRNIQGFSQTNPFFTDTFSVGNPLNTDGTFSLEGIIDRSILEVFLDEGRNSATTTFYPEGVLDTVEVRTAELNEGVSVSVAVWALRSTWAAQAGGDGIVRGNVTTGGVNSTQALRPSSL</sequence>
<dbReference type="Gene3D" id="2.60.120.560">
    <property type="entry name" value="Exo-inulinase, domain 1"/>
    <property type="match status" value="1"/>
</dbReference>
<evidence type="ECO:0000256" key="3">
    <source>
        <dbReference type="ARBA" id="ARBA00023295"/>
    </source>
</evidence>
<protein>
    <recommendedName>
        <fullName evidence="9">Glycoside hydrolase family 32 protein</fullName>
    </recommendedName>
</protein>
<dbReference type="InterPro" id="IPR013320">
    <property type="entry name" value="ConA-like_dom_sf"/>
</dbReference>
<dbReference type="Gene3D" id="2.115.10.20">
    <property type="entry name" value="Glycosyl hydrolase domain, family 43"/>
    <property type="match status" value="1"/>
</dbReference>
<dbReference type="InParanoid" id="A0A218ZEM2"/>
<keyword evidence="8" id="KW-1185">Reference proteome</keyword>
<dbReference type="EMBL" id="MZNU01000053">
    <property type="protein sequence ID" value="OWP06192.1"/>
    <property type="molecule type" value="Genomic_DNA"/>
</dbReference>
<dbReference type="PANTHER" id="PTHR42800">
    <property type="entry name" value="EXOINULINASE INUD (AFU_ORTHOLOGUE AFUA_5G00480)"/>
    <property type="match status" value="1"/>
</dbReference>
<dbReference type="InterPro" id="IPR013148">
    <property type="entry name" value="Glyco_hydro_32_N"/>
</dbReference>
<dbReference type="SUPFAM" id="SSF75005">
    <property type="entry name" value="Arabinanase/levansucrase/invertase"/>
    <property type="match status" value="1"/>
</dbReference>
<dbReference type="PANTHER" id="PTHR42800:SF2">
    <property type="entry name" value="INVERTASE-RELATED"/>
    <property type="match status" value="1"/>
</dbReference>
<evidence type="ECO:0000256" key="2">
    <source>
        <dbReference type="ARBA" id="ARBA00022801"/>
    </source>
</evidence>
<name>A0A218ZEM2_9HELO</name>
<dbReference type="SUPFAM" id="SSF49899">
    <property type="entry name" value="Concanavalin A-like lectins/glucanases"/>
    <property type="match status" value="1"/>
</dbReference>
<dbReference type="GO" id="GO:0004575">
    <property type="term" value="F:sucrose alpha-glucosidase activity"/>
    <property type="evidence" value="ECO:0007669"/>
    <property type="project" value="TreeGrafter"/>
</dbReference>
<dbReference type="InterPro" id="IPR018053">
    <property type="entry name" value="Glyco_hydro_32_AS"/>
</dbReference>
<feature type="domain" description="Glycosyl hydrolase family 32 N-terminal" evidence="5">
    <location>
        <begin position="125"/>
        <end position="435"/>
    </location>
</feature>
<dbReference type="InterPro" id="IPR013189">
    <property type="entry name" value="Glyco_hydro_32_C"/>
</dbReference>
<dbReference type="OrthoDB" id="202537at2759"/>
<organism evidence="7 8">
    <name type="scientific">Diplocarpon coronariae</name>
    <dbReference type="NCBI Taxonomy" id="2795749"/>
    <lineage>
        <taxon>Eukaryota</taxon>
        <taxon>Fungi</taxon>
        <taxon>Dikarya</taxon>
        <taxon>Ascomycota</taxon>
        <taxon>Pezizomycotina</taxon>
        <taxon>Leotiomycetes</taxon>
        <taxon>Helotiales</taxon>
        <taxon>Drepanopezizaceae</taxon>
        <taxon>Diplocarpon</taxon>
    </lineage>
</organism>
<comment type="similarity">
    <text evidence="1 4">Belongs to the glycosyl hydrolase 32 family.</text>
</comment>
<gene>
    <name evidence="7" type="ORF">B2J93_831</name>
</gene>
<reference evidence="7 8" key="1">
    <citation type="submission" date="2017-04" db="EMBL/GenBank/DDBJ databases">
        <title>Draft genome sequence of Marssonina coronaria NL1: causal agent of apple blotch.</title>
        <authorList>
            <person name="Cheng Q."/>
        </authorList>
    </citation>
    <scope>NUCLEOTIDE SEQUENCE [LARGE SCALE GENOMIC DNA]</scope>
    <source>
        <strain evidence="7 8">NL1</strain>
    </source>
</reference>
<dbReference type="InterPro" id="IPR001362">
    <property type="entry name" value="Glyco_hydro_32"/>
</dbReference>
<dbReference type="Proteomes" id="UP000242519">
    <property type="component" value="Unassembled WGS sequence"/>
</dbReference>
<comment type="caution">
    <text evidence="7">The sequence shown here is derived from an EMBL/GenBank/DDBJ whole genome shotgun (WGS) entry which is preliminary data.</text>
</comment>
<evidence type="ECO:0000313" key="8">
    <source>
        <dbReference type="Proteomes" id="UP000242519"/>
    </source>
</evidence>
<proteinExistence type="inferred from homology"/>
<evidence type="ECO:0000256" key="1">
    <source>
        <dbReference type="ARBA" id="ARBA00009902"/>
    </source>
</evidence>
<dbReference type="STRING" id="503106.A0A218ZEM2"/>
<keyword evidence="2 4" id="KW-0378">Hydrolase</keyword>
<dbReference type="CDD" id="cd18622">
    <property type="entry name" value="GH32_Inu-like"/>
    <property type="match status" value="1"/>
</dbReference>
<dbReference type="SMART" id="SM00640">
    <property type="entry name" value="Glyco_32"/>
    <property type="match status" value="1"/>
</dbReference>
<accession>A0A218ZEM2</accession>